<dbReference type="RefSeq" id="WP_280731524.1">
    <property type="nucleotide sequence ID" value="NZ_CP120367.1"/>
</dbReference>
<feature type="region of interest" description="Disordered" evidence="1">
    <location>
        <begin position="187"/>
        <end position="212"/>
    </location>
</feature>
<gene>
    <name evidence="2" type="ORF">PYH38_000096</name>
</gene>
<dbReference type="EMBL" id="CP120370">
    <property type="protein sequence ID" value="WEX80806.1"/>
    <property type="molecule type" value="Genomic_DNA"/>
</dbReference>
<keyword evidence="3" id="KW-1185">Reference proteome</keyword>
<proteinExistence type="predicted"/>
<evidence type="ECO:0008006" key="4">
    <source>
        <dbReference type="Google" id="ProtNLM"/>
    </source>
</evidence>
<reference evidence="2 3" key="1">
    <citation type="submission" date="2023-03" db="EMBL/GenBank/DDBJ databases">
        <authorList>
            <person name="Kaur S."/>
            <person name="Espinosa-Saiz D."/>
            <person name="Velazquez E."/>
            <person name="Menendez E."/>
            <person name="diCenzo G.C."/>
        </authorList>
    </citation>
    <scope>NUCLEOTIDE SEQUENCE [LARGE SCALE GENOMIC DNA]</scope>
    <source>
        <strain evidence="2 3">LMG 27395</strain>
    </source>
</reference>
<organism evidence="2 3">
    <name type="scientific">Sinorhizobium numidicum</name>
    <dbReference type="NCBI Taxonomy" id="680248"/>
    <lineage>
        <taxon>Bacteria</taxon>
        <taxon>Pseudomonadati</taxon>
        <taxon>Pseudomonadota</taxon>
        <taxon>Alphaproteobacteria</taxon>
        <taxon>Hyphomicrobiales</taxon>
        <taxon>Rhizobiaceae</taxon>
        <taxon>Sinorhizobium/Ensifer group</taxon>
        <taxon>Sinorhizobium</taxon>
    </lineage>
</organism>
<feature type="compositionally biased region" description="Polar residues" evidence="1">
    <location>
        <begin position="202"/>
        <end position="212"/>
    </location>
</feature>
<dbReference type="Proteomes" id="UP001235547">
    <property type="component" value="Chromosome 2"/>
</dbReference>
<evidence type="ECO:0000313" key="3">
    <source>
        <dbReference type="Proteomes" id="UP001235547"/>
    </source>
</evidence>
<evidence type="ECO:0000256" key="1">
    <source>
        <dbReference type="SAM" id="MobiDB-lite"/>
    </source>
</evidence>
<name>A0ABY8CQ78_9HYPH</name>
<accession>A0ABY8CQ78</accession>
<evidence type="ECO:0000313" key="2">
    <source>
        <dbReference type="EMBL" id="WEX80806.1"/>
    </source>
</evidence>
<sequence length="212" mass="23142">MLPTATIEHSMSGRLRVRVPDRRGDVSYFRSAVERLSEHPEIAGLRANPMTGSILIQHETDLPSIREIATRRELFDLQEESAPLSYAVAPPRSVEVSTPGVAAVERSRATTIGLTSLAFYQAIRGNVIGPATENFWNAFGGLRLLNSSLIALGFCGLGILQLTRGRWAGSASSLLFYAFVLRQASASAPGKRPADLRDGNPENPSSRNRQRR</sequence>
<protein>
    <recommendedName>
        <fullName evidence="4">HMA domain-containing protein</fullName>
    </recommendedName>
</protein>